<keyword evidence="3" id="KW-1185">Reference proteome</keyword>
<gene>
    <name evidence="2" type="ORF">Tco_0627609</name>
</gene>
<feature type="compositionally biased region" description="Acidic residues" evidence="1">
    <location>
        <begin position="178"/>
        <end position="193"/>
    </location>
</feature>
<dbReference type="Proteomes" id="UP001151760">
    <property type="component" value="Unassembled WGS sequence"/>
</dbReference>
<sequence length="336" mass="37148">MFWQTARDDPMFNTIRVISGHQDTQIYGGILPDELTNQEMLDSKAYKEYYVVASGAEPPKAKTKYKKKADEPVTPSKSKSTPEAKGTRLKTPAKVTQSGKKRQPASVPKAKGLKVLSEVALSEDEQMKIVTKRSKTQFHKSHASGSGDGVDTQSKVPDEQQQKFTGTDKGAGDKPESDMNDDSEETESDDNGDDLTHPSLVYTPPNYRLTDEEANQEGDDTVKEGEEEKEEDDDMYRDLNLNLERSDDEMTKAQATKETEDAYVTLTVVPLVVQQQSSSMSSDLVSKYINPSPNEGIDFILNQNIQSDTLVDIPVSVAMETPYSATTTPQPPIPNI</sequence>
<proteinExistence type="predicted"/>
<comment type="caution">
    <text evidence="2">The sequence shown here is derived from an EMBL/GenBank/DDBJ whole genome shotgun (WGS) entry which is preliminary data.</text>
</comment>
<feature type="compositionally biased region" description="Basic residues" evidence="1">
    <location>
        <begin position="130"/>
        <end position="142"/>
    </location>
</feature>
<evidence type="ECO:0000313" key="2">
    <source>
        <dbReference type="EMBL" id="GJS54247.1"/>
    </source>
</evidence>
<evidence type="ECO:0000256" key="1">
    <source>
        <dbReference type="SAM" id="MobiDB-lite"/>
    </source>
</evidence>
<feature type="region of interest" description="Disordered" evidence="1">
    <location>
        <begin position="58"/>
        <end position="234"/>
    </location>
</feature>
<accession>A0ABQ4WMZ5</accession>
<dbReference type="EMBL" id="BQNB010008783">
    <property type="protein sequence ID" value="GJS54247.1"/>
    <property type="molecule type" value="Genomic_DNA"/>
</dbReference>
<evidence type="ECO:0000313" key="3">
    <source>
        <dbReference type="Proteomes" id="UP001151760"/>
    </source>
</evidence>
<reference evidence="2" key="2">
    <citation type="submission" date="2022-01" db="EMBL/GenBank/DDBJ databases">
        <authorList>
            <person name="Yamashiro T."/>
            <person name="Shiraishi A."/>
            <person name="Satake H."/>
            <person name="Nakayama K."/>
        </authorList>
    </citation>
    <scope>NUCLEOTIDE SEQUENCE</scope>
</reference>
<protein>
    <submittedName>
        <fullName evidence="2">Uncharacterized protein</fullName>
    </submittedName>
</protein>
<reference evidence="2" key="1">
    <citation type="journal article" date="2022" name="Int. J. Mol. Sci.">
        <title>Draft Genome of Tanacetum Coccineum: Genomic Comparison of Closely Related Tanacetum-Family Plants.</title>
        <authorList>
            <person name="Yamashiro T."/>
            <person name="Shiraishi A."/>
            <person name="Nakayama K."/>
            <person name="Satake H."/>
        </authorList>
    </citation>
    <scope>NUCLEOTIDE SEQUENCE</scope>
</reference>
<organism evidence="2 3">
    <name type="scientific">Tanacetum coccineum</name>
    <dbReference type="NCBI Taxonomy" id="301880"/>
    <lineage>
        <taxon>Eukaryota</taxon>
        <taxon>Viridiplantae</taxon>
        <taxon>Streptophyta</taxon>
        <taxon>Embryophyta</taxon>
        <taxon>Tracheophyta</taxon>
        <taxon>Spermatophyta</taxon>
        <taxon>Magnoliopsida</taxon>
        <taxon>eudicotyledons</taxon>
        <taxon>Gunneridae</taxon>
        <taxon>Pentapetalae</taxon>
        <taxon>asterids</taxon>
        <taxon>campanulids</taxon>
        <taxon>Asterales</taxon>
        <taxon>Asteraceae</taxon>
        <taxon>Asteroideae</taxon>
        <taxon>Anthemideae</taxon>
        <taxon>Anthemidinae</taxon>
        <taxon>Tanacetum</taxon>
    </lineage>
</organism>
<name>A0ABQ4WMZ5_9ASTR</name>